<accession>A0A8R1INE0</accession>
<dbReference type="EnsemblMetazoa" id="CJA36506.1">
    <property type="protein sequence ID" value="CJA36506.1"/>
    <property type="gene ID" value="WBGene00212353"/>
</dbReference>
<protein>
    <submittedName>
        <fullName evidence="1">Uncharacterized protein</fullName>
    </submittedName>
</protein>
<evidence type="ECO:0000313" key="1">
    <source>
        <dbReference type="EnsemblMetazoa" id="CJA36506.1"/>
    </source>
</evidence>
<sequence>MFLNFSHPEVTFHDARFLQRHIQTVHADERPRKQITITATSLLQCFKLSTATFYDLDGNEYRMGKHLESESDLAKHFKEKVVSTGYKLDSTEEKDVFIVEILGEHVSYVVLNVHEFSKVCDAEGKLKTLFGENLKKYEDFPKLERQM</sequence>
<organism evidence="1 2">
    <name type="scientific">Caenorhabditis japonica</name>
    <dbReference type="NCBI Taxonomy" id="281687"/>
    <lineage>
        <taxon>Eukaryota</taxon>
        <taxon>Metazoa</taxon>
        <taxon>Ecdysozoa</taxon>
        <taxon>Nematoda</taxon>
        <taxon>Chromadorea</taxon>
        <taxon>Rhabditida</taxon>
        <taxon>Rhabditina</taxon>
        <taxon>Rhabditomorpha</taxon>
        <taxon>Rhabditoidea</taxon>
        <taxon>Rhabditidae</taxon>
        <taxon>Peloderinae</taxon>
        <taxon>Caenorhabditis</taxon>
    </lineage>
</organism>
<evidence type="ECO:0000313" key="2">
    <source>
        <dbReference type="Proteomes" id="UP000005237"/>
    </source>
</evidence>
<dbReference type="AlphaFoldDB" id="A0A8R1INE0"/>
<keyword evidence="2" id="KW-1185">Reference proteome</keyword>
<proteinExistence type="predicted"/>
<reference evidence="1" key="2">
    <citation type="submission" date="2022-06" db="UniProtKB">
        <authorList>
            <consortium name="EnsemblMetazoa"/>
        </authorList>
    </citation>
    <scope>IDENTIFICATION</scope>
    <source>
        <strain evidence="1">DF5081</strain>
    </source>
</reference>
<reference evidence="2" key="1">
    <citation type="submission" date="2010-08" db="EMBL/GenBank/DDBJ databases">
        <authorList>
            <consortium name="Caenorhabditis japonica Sequencing Consortium"/>
            <person name="Wilson R.K."/>
        </authorList>
    </citation>
    <scope>NUCLEOTIDE SEQUENCE [LARGE SCALE GENOMIC DNA]</scope>
    <source>
        <strain evidence="2">DF5081</strain>
    </source>
</reference>
<name>A0A8R1INE0_CAEJA</name>
<dbReference type="Proteomes" id="UP000005237">
    <property type="component" value="Unassembled WGS sequence"/>
</dbReference>